<dbReference type="RefSeq" id="WP_380920328.1">
    <property type="nucleotide sequence ID" value="NZ_JBHUPE010000004.1"/>
</dbReference>
<name>A0ABW5YV98_9SPHI</name>
<comment type="caution">
    <text evidence="1">The sequence shown here is derived from an EMBL/GenBank/DDBJ whole genome shotgun (WGS) entry which is preliminary data.</text>
</comment>
<dbReference type="Proteomes" id="UP001597509">
    <property type="component" value="Unassembled WGS sequence"/>
</dbReference>
<proteinExistence type="predicted"/>
<evidence type="ECO:0000313" key="2">
    <source>
        <dbReference type="Proteomes" id="UP001597509"/>
    </source>
</evidence>
<accession>A0ABW5YV98</accession>
<gene>
    <name evidence="1" type="ORF">ACFS6I_10670</name>
</gene>
<dbReference type="EMBL" id="JBHUPE010000004">
    <property type="protein sequence ID" value="MFD2904389.1"/>
    <property type="molecule type" value="Genomic_DNA"/>
</dbReference>
<evidence type="ECO:0000313" key="1">
    <source>
        <dbReference type="EMBL" id="MFD2904389.1"/>
    </source>
</evidence>
<protein>
    <submittedName>
        <fullName evidence="1">Uncharacterized protein</fullName>
    </submittedName>
</protein>
<organism evidence="1 2">
    <name type="scientific">Sphingobacterium anhuiense</name>
    <dbReference type="NCBI Taxonomy" id="493780"/>
    <lineage>
        <taxon>Bacteria</taxon>
        <taxon>Pseudomonadati</taxon>
        <taxon>Bacteroidota</taxon>
        <taxon>Sphingobacteriia</taxon>
        <taxon>Sphingobacteriales</taxon>
        <taxon>Sphingobacteriaceae</taxon>
        <taxon>Sphingobacterium</taxon>
    </lineage>
</organism>
<reference evidence="2" key="1">
    <citation type="journal article" date="2019" name="Int. J. Syst. Evol. Microbiol.">
        <title>The Global Catalogue of Microorganisms (GCM) 10K type strain sequencing project: providing services to taxonomists for standard genome sequencing and annotation.</title>
        <authorList>
            <consortium name="The Broad Institute Genomics Platform"/>
            <consortium name="The Broad Institute Genome Sequencing Center for Infectious Disease"/>
            <person name="Wu L."/>
            <person name="Ma J."/>
        </authorList>
    </citation>
    <scope>NUCLEOTIDE SEQUENCE [LARGE SCALE GENOMIC DNA]</scope>
    <source>
        <strain evidence="2">KCTC 22209</strain>
    </source>
</reference>
<keyword evidence="2" id="KW-1185">Reference proteome</keyword>
<sequence>MRSTIYRNPANNNGVEVLQKDNYYLFGKQRIFSSSGNNRKSVAMSSFVPLKDKLLMQIISIFVLGKNPVREHEGN</sequence>